<feature type="region of interest" description="Disordered" evidence="1">
    <location>
        <begin position="1"/>
        <end position="50"/>
    </location>
</feature>
<dbReference type="Proteomes" id="UP001390339">
    <property type="component" value="Unassembled WGS sequence"/>
</dbReference>
<feature type="compositionally biased region" description="Polar residues" evidence="1">
    <location>
        <begin position="83"/>
        <end position="95"/>
    </location>
</feature>
<organism evidence="2 3">
    <name type="scientific">Apiospora arundinis</name>
    <dbReference type="NCBI Taxonomy" id="335852"/>
    <lineage>
        <taxon>Eukaryota</taxon>
        <taxon>Fungi</taxon>
        <taxon>Dikarya</taxon>
        <taxon>Ascomycota</taxon>
        <taxon>Pezizomycotina</taxon>
        <taxon>Sordariomycetes</taxon>
        <taxon>Xylariomycetidae</taxon>
        <taxon>Amphisphaeriales</taxon>
        <taxon>Apiosporaceae</taxon>
        <taxon>Apiospora</taxon>
    </lineage>
</organism>
<keyword evidence="3" id="KW-1185">Reference proteome</keyword>
<reference evidence="2 3" key="1">
    <citation type="journal article" date="2024" name="IMA Fungus">
        <title>Apiospora arundinis, a panoply of carbohydrate-active enzymes and secondary metabolites.</title>
        <authorList>
            <person name="Sorensen T."/>
            <person name="Petersen C."/>
            <person name="Muurmann A.T."/>
            <person name="Christiansen J.V."/>
            <person name="Brundto M.L."/>
            <person name="Overgaard C.K."/>
            <person name="Boysen A.T."/>
            <person name="Wollenberg R.D."/>
            <person name="Larsen T.O."/>
            <person name="Sorensen J.L."/>
            <person name="Nielsen K.L."/>
            <person name="Sondergaard T.E."/>
        </authorList>
    </citation>
    <scope>NUCLEOTIDE SEQUENCE [LARGE SCALE GENOMIC DNA]</scope>
    <source>
        <strain evidence="2 3">AAU 773</strain>
    </source>
</reference>
<proteinExistence type="predicted"/>
<evidence type="ECO:0000313" key="2">
    <source>
        <dbReference type="EMBL" id="KAK8873379.1"/>
    </source>
</evidence>
<comment type="caution">
    <text evidence="2">The sequence shown here is derived from an EMBL/GenBank/DDBJ whole genome shotgun (WGS) entry which is preliminary data.</text>
</comment>
<dbReference type="EMBL" id="JAPCWZ010000003">
    <property type="protein sequence ID" value="KAK8873379.1"/>
    <property type="molecule type" value="Genomic_DNA"/>
</dbReference>
<feature type="region of interest" description="Disordered" evidence="1">
    <location>
        <begin position="80"/>
        <end position="99"/>
    </location>
</feature>
<accession>A0ABR2J6F8</accession>
<sequence length="122" mass="13725">MSTQGDTGKDVKAGQEGKDGKDPWSKENKNKFQNPEASSSIPAKKPPSEAYDALTETAATGRCVQIISSEFRDLRGQAHRLSPSAQSHGHTQFETNGRDRAYRNCKKEWIERRKKEKSGIFW</sequence>
<evidence type="ECO:0000313" key="3">
    <source>
        <dbReference type="Proteomes" id="UP001390339"/>
    </source>
</evidence>
<evidence type="ECO:0000256" key="1">
    <source>
        <dbReference type="SAM" id="MobiDB-lite"/>
    </source>
</evidence>
<feature type="compositionally biased region" description="Basic and acidic residues" evidence="1">
    <location>
        <begin position="7"/>
        <end position="30"/>
    </location>
</feature>
<protein>
    <submittedName>
        <fullName evidence="2">Uncharacterized protein</fullName>
    </submittedName>
</protein>
<name>A0ABR2J6F8_9PEZI</name>
<gene>
    <name evidence="2" type="ORF">PGQ11_003893</name>
</gene>